<dbReference type="AlphaFoldDB" id="A0A0S4L818"/>
<evidence type="ECO:0000313" key="2">
    <source>
        <dbReference type="Proteomes" id="UP000199032"/>
    </source>
</evidence>
<keyword evidence="2" id="KW-1185">Reference proteome</keyword>
<dbReference type="EMBL" id="CZQA01000001">
    <property type="protein sequence ID" value="CUS32027.1"/>
    <property type="molecule type" value="Genomic_DNA"/>
</dbReference>
<evidence type="ECO:0000313" key="1">
    <source>
        <dbReference type="EMBL" id="CUS32027.1"/>
    </source>
</evidence>
<name>A0A0S4L818_9BACT</name>
<protein>
    <submittedName>
        <fullName evidence="1">Uncharacterized protein</fullName>
    </submittedName>
</protein>
<reference evidence="1 2" key="1">
    <citation type="submission" date="2015-10" db="EMBL/GenBank/DDBJ databases">
        <authorList>
            <person name="Gilbert D.G."/>
        </authorList>
    </citation>
    <scope>NUCLEOTIDE SEQUENCE [LARGE SCALE GENOMIC DNA]</scope>
    <source>
        <strain evidence="1">COMA1</strain>
    </source>
</reference>
<accession>A0A0S4L818</accession>
<proteinExistence type="predicted"/>
<dbReference type="STRING" id="1742972.COMA1_10382"/>
<dbReference type="Proteomes" id="UP000199032">
    <property type="component" value="Unassembled WGS sequence"/>
</dbReference>
<organism evidence="1 2">
    <name type="scientific">Candidatus Nitrospira nitrosa</name>
    <dbReference type="NCBI Taxonomy" id="1742972"/>
    <lineage>
        <taxon>Bacteria</taxon>
        <taxon>Pseudomonadati</taxon>
        <taxon>Nitrospirota</taxon>
        <taxon>Nitrospiria</taxon>
        <taxon>Nitrospirales</taxon>
        <taxon>Nitrospiraceae</taxon>
        <taxon>Nitrospira</taxon>
    </lineage>
</organism>
<gene>
    <name evidence="1" type="ORF">COMA1_10382</name>
</gene>
<sequence length="42" mass="4891">MCVLLPSHHLFVCETLDPVLRYRVKESIALMHIPSRVNVLLF</sequence>